<dbReference type="EMBL" id="KV424198">
    <property type="protein sequence ID" value="KZT50272.1"/>
    <property type="molecule type" value="Genomic_DNA"/>
</dbReference>
<gene>
    <name evidence="2" type="ORF">CALCODRAFT_513395</name>
</gene>
<protein>
    <submittedName>
        <fullName evidence="2">Uncharacterized protein</fullName>
    </submittedName>
</protein>
<dbReference type="STRING" id="1353952.A0A165C5L7"/>
<feature type="transmembrane region" description="Helical" evidence="1">
    <location>
        <begin position="106"/>
        <end position="127"/>
    </location>
</feature>
<feature type="transmembrane region" description="Helical" evidence="1">
    <location>
        <begin position="254"/>
        <end position="275"/>
    </location>
</feature>
<dbReference type="Proteomes" id="UP000076842">
    <property type="component" value="Unassembled WGS sequence"/>
</dbReference>
<evidence type="ECO:0000256" key="1">
    <source>
        <dbReference type="SAM" id="Phobius"/>
    </source>
</evidence>
<keyword evidence="1" id="KW-0812">Transmembrane</keyword>
<dbReference type="AlphaFoldDB" id="A0A165C5L7"/>
<keyword evidence="3" id="KW-1185">Reference proteome</keyword>
<evidence type="ECO:0000313" key="2">
    <source>
        <dbReference type="EMBL" id="KZT50272.1"/>
    </source>
</evidence>
<keyword evidence="1" id="KW-0472">Membrane</keyword>
<feature type="transmembrane region" description="Helical" evidence="1">
    <location>
        <begin position="139"/>
        <end position="161"/>
    </location>
</feature>
<feature type="transmembrane region" description="Helical" evidence="1">
    <location>
        <begin position="22"/>
        <end position="45"/>
    </location>
</feature>
<feature type="transmembrane region" description="Helical" evidence="1">
    <location>
        <begin position="222"/>
        <end position="242"/>
    </location>
</feature>
<evidence type="ECO:0000313" key="3">
    <source>
        <dbReference type="Proteomes" id="UP000076842"/>
    </source>
</evidence>
<sequence length="340" mass="37034">MPSPYGVAGTGLMSFYGGLTAWAIYVITCAQGVFFVLFCFSIHVMCFRQRRGRINRLLLGASVVIFVLTTVDIIITSNSLVIGLFFVDNGEGGIYRDEYFGGGKGWTYVFQDTAVILNVLVADLVLLYRAWIVWGKRSWVVAFNALIWLATIACSIRVLQLQALAISNPAWSATLLELNNWSITTLAMSLAQNVIATGLIAVRLWTIDRRAAAYKTGSFGPLIRLLVESGTIYTSLLLVDIISEVTYDWSELLVSSLVCPIIGVTFSLITVRVGLGLTERAETGGTGITNMSGTISTKPTSFNVRRSIIVDRSEGRSTVNLEDGAESFQMKGPGVGELPE</sequence>
<dbReference type="OrthoDB" id="3346544at2759"/>
<dbReference type="InParanoid" id="A0A165C5L7"/>
<reference evidence="2 3" key="1">
    <citation type="journal article" date="2016" name="Mol. Biol. Evol.">
        <title>Comparative Genomics of Early-Diverging Mushroom-Forming Fungi Provides Insights into the Origins of Lignocellulose Decay Capabilities.</title>
        <authorList>
            <person name="Nagy L.G."/>
            <person name="Riley R."/>
            <person name="Tritt A."/>
            <person name="Adam C."/>
            <person name="Daum C."/>
            <person name="Floudas D."/>
            <person name="Sun H."/>
            <person name="Yadav J.S."/>
            <person name="Pangilinan J."/>
            <person name="Larsson K.H."/>
            <person name="Matsuura K."/>
            <person name="Barry K."/>
            <person name="Labutti K."/>
            <person name="Kuo R."/>
            <person name="Ohm R.A."/>
            <person name="Bhattacharya S.S."/>
            <person name="Shirouzu T."/>
            <person name="Yoshinaga Y."/>
            <person name="Martin F.M."/>
            <person name="Grigoriev I.V."/>
            <person name="Hibbett D.S."/>
        </authorList>
    </citation>
    <scope>NUCLEOTIDE SEQUENCE [LARGE SCALE GENOMIC DNA]</scope>
    <source>
        <strain evidence="2 3">HHB12733</strain>
    </source>
</reference>
<keyword evidence="1" id="KW-1133">Transmembrane helix</keyword>
<proteinExistence type="predicted"/>
<name>A0A165C5L7_9BASI</name>
<feature type="transmembrane region" description="Helical" evidence="1">
    <location>
        <begin position="57"/>
        <end position="86"/>
    </location>
</feature>
<feature type="transmembrane region" description="Helical" evidence="1">
    <location>
        <begin position="181"/>
        <end position="202"/>
    </location>
</feature>
<accession>A0A165C5L7</accession>
<organism evidence="2 3">
    <name type="scientific">Calocera cornea HHB12733</name>
    <dbReference type="NCBI Taxonomy" id="1353952"/>
    <lineage>
        <taxon>Eukaryota</taxon>
        <taxon>Fungi</taxon>
        <taxon>Dikarya</taxon>
        <taxon>Basidiomycota</taxon>
        <taxon>Agaricomycotina</taxon>
        <taxon>Dacrymycetes</taxon>
        <taxon>Dacrymycetales</taxon>
        <taxon>Dacrymycetaceae</taxon>
        <taxon>Calocera</taxon>
    </lineage>
</organism>